<name>L8JPT6_9BACT</name>
<accession>L8JPT6</accession>
<keyword evidence="1" id="KW-0560">Oxidoreductase</keyword>
<dbReference type="OrthoDB" id="9776847at2"/>
<proteinExistence type="predicted"/>
<dbReference type="PANTHER" id="PTHR10138">
    <property type="entry name" value="TRYPTOPHAN 2,3-DIOXYGENASE"/>
    <property type="match status" value="1"/>
</dbReference>
<dbReference type="GO" id="GO:0019442">
    <property type="term" value="P:L-tryptophan catabolic process to acetyl-CoA"/>
    <property type="evidence" value="ECO:0007669"/>
    <property type="project" value="TreeGrafter"/>
</dbReference>
<dbReference type="GO" id="GO:0004833">
    <property type="term" value="F:L-tryptophan 2,3-dioxygenase activity"/>
    <property type="evidence" value="ECO:0007669"/>
    <property type="project" value="InterPro"/>
</dbReference>
<keyword evidence="2" id="KW-1185">Reference proteome</keyword>
<dbReference type="Proteomes" id="UP000011135">
    <property type="component" value="Unassembled WGS sequence"/>
</dbReference>
<sequence length="321" mass="38398">MEKSEIDPKILEQIKKLEMKYEVMGQDLSSYLDGLLYSDYLTYWDYIHLDTLLSLQNPKTGFEDEMIFISYHQHTELFFKLILWEIRQIADKEDIDEDYFLTKIERINRYFSILEDSFSVMIDGMDRDQFLKFRMSLLPASGFQSAQYRMIELCSSDLYNLIEFDSRTELQPDDSVGLLMEKIYWRRGATELASGKKTLTLKQFEEKYLEEFIHLAGEYKGKNILKVYQKHFKDSERKEEIIAALRQYDVQSNISWPLSHYKSAVRYLHKDPDDIAATGGTNWQKFLPPRFQKIIFFPELWSDREKEEWGKTWVVKEVFNK</sequence>
<comment type="caution">
    <text evidence="1">The sequence shown here is derived from an EMBL/GenBank/DDBJ whole genome shotgun (WGS) entry which is preliminary data.</text>
</comment>
<evidence type="ECO:0000313" key="2">
    <source>
        <dbReference type="Proteomes" id="UP000011135"/>
    </source>
</evidence>
<evidence type="ECO:0000313" key="1">
    <source>
        <dbReference type="EMBL" id="ELR69387.1"/>
    </source>
</evidence>
<gene>
    <name evidence="1" type="ORF">C900_05077</name>
</gene>
<dbReference type="Pfam" id="PF03301">
    <property type="entry name" value="Trp_dioxygenase"/>
    <property type="match status" value="1"/>
</dbReference>
<dbReference type="SUPFAM" id="SSF140959">
    <property type="entry name" value="Indolic compounds 2,3-dioxygenase-like"/>
    <property type="match status" value="1"/>
</dbReference>
<dbReference type="PATRIC" id="fig|1237149.3.peg.4544"/>
<dbReference type="InterPro" id="IPR004981">
    <property type="entry name" value="Trp_2_3_dOase"/>
</dbReference>
<organism evidence="1 2">
    <name type="scientific">Fulvivirga imtechensis AK7</name>
    <dbReference type="NCBI Taxonomy" id="1237149"/>
    <lineage>
        <taxon>Bacteria</taxon>
        <taxon>Pseudomonadati</taxon>
        <taxon>Bacteroidota</taxon>
        <taxon>Cytophagia</taxon>
        <taxon>Cytophagales</taxon>
        <taxon>Fulvivirgaceae</taxon>
        <taxon>Fulvivirga</taxon>
    </lineage>
</organism>
<dbReference type="RefSeq" id="WP_009582240.1">
    <property type="nucleotide sequence ID" value="NZ_AMZN01000073.1"/>
</dbReference>
<dbReference type="InterPro" id="IPR037217">
    <property type="entry name" value="Trp/Indoleamine_2_3_dOase-like"/>
</dbReference>
<dbReference type="EMBL" id="AMZN01000073">
    <property type="protein sequence ID" value="ELR69387.1"/>
    <property type="molecule type" value="Genomic_DNA"/>
</dbReference>
<dbReference type="Gene3D" id="1.20.58.480">
    <property type="match status" value="1"/>
</dbReference>
<reference evidence="1 2" key="1">
    <citation type="submission" date="2012-12" db="EMBL/GenBank/DDBJ databases">
        <title>Genome assembly of Fulvivirga imtechensis AK7.</title>
        <authorList>
            <person name="Nupur N."/>
            <person name="Khatri I."/>
            <person name="Kumar R."/>
            <person name="Subramanian S."/>
            <person name="Pinnaka A."/>
        </authorList>
    </citation>
    <scope>NUCLEOTIDE SEQUENCE [LARGE SCALE GENOMIC DNA]</scope>
    <source>
        <strain evidence="1 2">AK7</strain>
    </source>
</reference>
<keyword evidence="1" id="KW-0223">Dioxygenase</keyword>
<dbReference type="GO" id="GO:0019441">
    <property type="term" value="P:L-tryptophan catabolic process to kynurenine"/>
    <property type="evidence" value="ECO:0007669"/>
    <property type="project" value="InterPro"/>
</dbReference>
<dbReference type="eggNOG" id="COG3483">
    <property type="taxonomic scope" value="Bacteria"/>
</dbReference>
<dbReference type="GO" id="GO:0046872">
    <property type="term" value="F:metal ion binding"/>
    <property type="evidence" value="ECO:0007669"/>
    <property type="project" value="InterPro"/>
</dbReference>
<dbReference type="STRING" id="1237149.C900_05077"/>
<dbReference type="GO" id="GO:0020037">
    <property type="term" value="F:heme binding"/>
    <property type="evidence" value="ECO:0007669"/>
    <property type="project" value="InterPro"/>
</dbReference>
<dbReference type="PANTHER" id="PTHR10138:SF0">
    <property type="entry name" value="TRYPTOPHAN 2,3-DIOXYGENASE"/>
    <property type="match status" value="1"/>
</dbReference>
<protein>
    <submittedName>
        <fullName evidence="1">Tryptophan 2,3-dioxygenase</fullName>
    </submittedName>
</protein>
<dbReference type="AlphaFoldDB" id="L8JPT6"/>